<evidence type="ECO:0000313" key="3">
    <source>
        <dbReference type="Proteomes" id="UP000315010"/>
    </source>
</evidence>
<accession>A0A5C5Z2J3</accession>
<dbReference type="AlphaFoldDB" id="A0A5C5Z2J3"/>
<proteinExistence type="predicted"/>
<evidence type="ECO:0008006" key="4">
    <source>
        <dbReference type="Google" id="ProtNLM"/>
    </source>
</evidence>
<dbReference type="Gene3D" id="2.115.10.20">
    <property type="entry name" value="Glycosyl hydrolase domain, family 43"/>
    <property type="match status" value="1"/>
</dbReference>
<dbReference type="Proteomes" id="UP000315010">
    <property type="component" value="Unassembled WGS sequence"/>
</dbReference>
<dbReference type="EMBL" id="SJPJ01000001">
    <property type="protein sequence ID" value="TWT81415.1"/>
    <property type="molecule type" value="Genomic_DNA"/>
</dbReference>
<sequence precursor="true">MRNTRLVLAGMMCLASTALYGQSGETNYQLPEGLVRGGAFIDRFLPVPIKNKLQANVWGAGNVIPRDTDNGIEDAEYSYWGGNIIVGDDGKNHLFVCRWREDEPKGHHIWWKSDVVHAVSDDPLGPYQVVEEIGRGHNPEIYRLKDGTYIIGVMGYSAYRADSLDGPWTKIETVLESPQEKFNKSNRTYVVREDGSVLMMNKNGYVSIGDTGVERFHQVANQSVYPKIKNHFEDPVIWKDEVQYHLVVNDWYTRKAFYLRSPDGINWKWDPGFAYDTTMMKHEGGTSEAWYKFERPKVRQDKYGRATHMNFAVIDVPKDDDRGSDNHSSKNIVIPLVVPRRIHILNTQPITADTDHIDVRILAEPGFDPQTEIVASSLRFGASEEVNFGRGSSVLTTKVSGNDLIITFDVKGHGLTANNFVAKLLGRNTDDDLLFGYASLPGSTREN</sequence>
<reference evidence="2 3" key="1">
    <citation type="submission" date="2019-02" db="EMBL/GenBank/DDBJ databases">
        <title>Deep-cultivation of Planctomycetes and their phenomic and genomic characterization uncovers novel biology.</title>
        <authorList>
            <person name="Wiegand S."/>
            <person name="Jogler M."/>
            <person name="Boedeker C."/>
            <person name="Pinto D."/>
            <person name="Vollmers J."/>
            <person name="Rivas-Marin E."/>
            <person name="Kohn T."/>
            <person name="Peeters S.H."/>
            <person name="Heuer A."/>
            <person name="Rast P."/>
            <person name="Oberbeckmann S."/>
            <person name="Bunk B."/>
            <person name="Jeske O."/>
            <person name="Meyerdierks A."/>
            <person name="Storesund J.E."/>
            <person name="Kallscheuer N."/>
            <person name="Luecker S."/>
            <person name="Lage O.M."/>
            <person name="Pohl T."/>
            <person name="Merkel B.J."/>
            <person name="Hornburger P."/>
            <person name="Mueller R.-W."/>
            <person name="Bruemmer F."/>
            <person name="Labrenz M."/>
            <person name="Spormann A.M."/>
            <person name="Op Den Camp H."/>
            <person name="Overmann J."/>
            <person name="Amann R."/>
            <person name="Jetten M.S.M."/>
            <person name="Mascher T."/>
            <person name="Medema M.H."/>
            <person name="Devos D.P."/>
            <person name="Kaster A.-K."/>
            <person name="Ovreas L."/>
            <person name="Rohde M."/>
            <person name="Galperin M.Y."/>
            <person name="Jogler C."/>
        </authorList>
    </citation>
    <scope>NUCLEOTIDE SEQUENCE [LARGE SCALE GENOMIC DNA]</scope>
    <source>
        <strain evidence="2 3">CA13</strain>
    </source>
</reference>
<evidence type="ECO:0000256" key="1">
    <source>
        <dbReference type="SAM" id="SignalP"/>
    </source>
</evidence>
<comment type="caution">
    <text evidence="2">The sequence shown here is derived from an EMBL/GenBank/DDBJ whole genome shotgun (WGS) entry which is preliminary data.</text>
</comment>
<feature type="signal peptide" evidence="1">
    <location>
        <begin position="1"/>
        <end position="21"/>
    </location>
</feature>
<organism evidence="2 3">
    <name type="scientific">Novipirellula herctigrandis</name>
    <dbReference type="NCBI Taxonomy" id="2527986"/>
    <lineage>
        <taxon>Bacteria</taxon>
        <taxon>Pseudomonadati</taxon>
        <taxon>Planctomycetota</taxon>
        <taxon>Planctomycetia</taxon>
        <taxon>Pirellulales</taxon>
        <taxon>Pirellulaceae</taxon>
        <taxon>Novipirellula</taxon>
    </lineage>
</organism>
<dbReference type="InterPro" id="IPR023296">
    <property type="entry name" value="Glyco_hydro_beta-prop_sf"/>
</dbReference>
<evidence type="ECO:0000313" key="2">
    <source>
        <dbReference type="EMBL" id="TWT81415.1"/>
    </source>
</evidence>
<dbReference type="RefSeq" id="WP_419194281.1">
    <property type="nucleotide sequence ID" value="NZ_SJPJ01000001.1"/>
</dbReference>
<gene>
    <name evidence="2" type="ORF">CA13_28680</name>
</gene>
<name>A0A5C5Z2J3_9BACT</name>
<dbReference type="SUPFAM" id="SSF75005">
    <property type="entry name" value="Arabinanase/levansucrase/invertase"/>
    <property type="match status" value="1"/>
</dbReference>
<feature type="chain" id="PRO_5022967750" description="Glycosyl hydrolases family 43" evidence="1">
    <location>
        <begin position="22"/>
        <end position="447"/>
    </location>
</feature>
<protein>
    <recommendedName>
        <fullName evidence="4">Glycosyl hydrolases family 43</fullName>
    </recommendedName>
</protein>
<keyword evidence="3" id="KW-1185">Reference proteome</keyword>
<dbReference type="CDD" id="cd08994">
    <property type="entry name" value="GH43_62_32_68_117_130-like"/>
    <property type="match status" value="1"/>
</dbReference>
<keyword evidence="1" id="KW-0732">Signal</keyword>